<reference evidence="3" key="1">
    <citation type="submission" date="2017-02" db="UniProtKB">
        <authorList>
            <consortium name="WormBaseParasite"/>
        </authorList>
    </citation>
    <scope>IDENTIFICATION</scope>
</reference>
<keyword evidence="1" id="KW-1133">Transmembrane helix</keyword>
<dbReference type="WBParaSite" id="ALUE_0001454901-mRNA-1">
    <property type="protein sequence ID" value="ALUE_0001454901-mRNA-1"/>
    <property type="gene ID" value="ALUE_0001454901"/>
</dbReference>
<accession>A0A0M3IAF3</accession>
<keyword evidence="1" id="KW-0472">Membrane</keyword>
<feature type="transmembrane region" description="Helical" evidence="1">
    <location>
        <begin position="84"/>
        <end position="109"/>
    </location>
</feature>
<sequence length="180" mass="20906">MAVIKHCQCHPLYTEFLEIDPSKMRKDFFSYNHIACTEVKYSGNIDHYILPQEFQTTTDFFTKLTIAYETMLISERLKKIDLNIYELISSIGYNLAFWFSCGHIIWSLFRMCHDFCSIKSTDETKKRNSVLPLLVQPENRTNSDATQRRRLDVEPVIAEPVVATSPRVTSANNDHAIPHK</sequence>
<organism evidence="2 3">
    <name type="scientific">Ascaris lumbricoides</name>
    <name type="common">Giant roundworm</name>
    <dbReference type="NCBI Taxonomy" id="6252"/>
    <lineage>
        <taxon>Eukaryota</taxon>
        <taxon>Metazoa</taxon>
        <taxon>Ecdysozoa</taxon>
        <taxon>Nematoda</taxon>
        <taxon>Chromadorea</taxon>
        <taxon>Rhabditida</taxon>
        <taxon>Spirurina</taxon>
        <taxon>Ascaridomorpha</taxon>
        <taxon>Ascaridoidea</taxon>
        <taxon>Ascarididae</taxon>
        <taxon>Ascaris</taxon>
    </lineage>
</organism>
<dbReference type="AlphaFoldDB" id="A0A0M3IAF3"/>
<protein>
    <submittedName>
        <fullName evidence="3">Transmembrane protein</fullName>
    </submittedName>
</protein>
<evidence type="ECO:0000313" key="3">
    <source>
        <dbReference type="WBParaSite" id="ALUE_0001454901-mRNA-1"/>
    </source>
</evidence>
<proteinExistence type="predicted"/>
<dbReference type="Proteomes" id="UP000036681">
    <property type="component" value="Unplaced"/>
</dbReference>
<keyword evidence="1" id="KW-0812">Transmembrane</keyword>
<keyword evidence="2" id="KW-1185">Reference proteome</keyword>
<evidence type="ECO:0000313" key="2">
    <source>
        <dbReference type="Proteomes" id="UP000036681"/>
    </source>
</evidence>
<name>A0A0M3IAF3_ASCLU</name>
<evidence type="ECO:0000256" key="1">
    <source>
        <dbReference type="SAM" id="Phobius"/>
    </source>
</evidence>